<keyword evidence="4" id="KW-0808">Transferase</keyword>
<gene>
    <name evidence="9" type="ORF">GCM10010218_08070</name>
</gene>
<evidence type="ECO:0008006" key="11">
    <source>
        <dbReference type="Google" id="ProtNLM"/>
    </source>
</evidence>
<keyword evidence="7 8" id="KW-0472">Membrane</keyword>
<accession>A0A919AYB9</accession>
<evidence type="ECO:0000256" key="5">
    <source>
        <dbReference type="ARBA" id="ARBA00022692"/>
    </source>
</evidence>
<keyword evidence="6 8" id="KW-1133">Transmembrane helix</keyword>
<dbReference type="EMBL" id="BNBD01000001">
    <property type="protein sequence ID" value="GHF29302.1"/>
    <property type="molecule type" value="Genomic_DNA"/>
</dbReference>
<feature type="transmembrane region" description="Helical" evidence="8">
    <location>
        <begin position="153"/>
        <end position="174"/>
    </location>
</feature>
<evidence type="ECO:0000313" key="9">
    <source>
        <dbReference type="EMBL" id="GHF29302.1"/>
    </source>
</evidence>
<evidence type="ECO:0000256" key="8">
    <source>
        <dbReference type="SAM" id="Phobius"/>
    </source>
</evidence>
<organism evidence="9 10">
    <name type="scientific">Streptomyces mashuensis</name>
    <dbReference type="NCBI Taxonomy" id="33904"/>
    <lineage>
        <taxon>Bacteria</taxon>
        <taxon>Bacillati</taxon>
        <taxon>Actinomycetota</taxon>
        <taxon>Actinomycetes</taxon>
        <taxon>Kitasatosporales</taxon>
        <taxon>Streptomycetaceae</taxon>
        <taxon>Streptomyces</taxon>
    </lineage>
</organism>
<keyword evidence="5 8" id="KW-0812">Transmembrane</keyword>
<protein>
    <recommendedName>
        <fullName evidence="11">Glycosyltransferase</fullName>
    </recommendedName>
</protein>
<dbReference type="InterPro" id="IPR050297">
    <property type="entry name" value="LipidA_mod_glycosyltrf_83"/>
</dbReference>
<reference evidence="9" key="2">
    <citation type="submission" date="2020-09" db="EMBL/GenBank/DDBJ databases">
        <authorList>
            <person name="Sun Q."/>
            <person name="Ohkuma M."/>
        </authorList>
    </citation>
    <scope>NUCLEOTIDE SEQUENCE</scope>
    <source>
        <strain evidence="9">JCM 4059</strain>
    </source>
</reference>
<evidence type="ECO:0000256" key="3">
    <source>
        <dbReference type="ARBA" id="ARBA00022676"/>
    </source>
</evidence>
<dbReference type="GO" id="GO:0005886">
    <property type="term" value="C:plasma membrane"/>
    <property type="evidence" value="ECO:0007669"/>
    <property type="project" value="UniProtKB-SubCell"/>
</dbReference>
<feature type="transmembrane region" description="Helical" evidence="8">
    <location>
        <begin position="12"/>
        <end position="38"/>
    </location>
</feature>
<evidence type="ECO:0000256" key="7">
    <source>
        <dbReference type="ARBA" id="ARBA00023136"/>
    </source>
</evidence>
<sequence>MVVSTTPVRRTAWVISVALAVAAVVQQVLIVAGFGGWLPGWQPWPYLLGAAVAFGVSGVGREAAGAELPVPRVVLLLRRLPVGVWVAGVFGLAAAVWAGLQDHEPHIGHEEAVYANKARSWLDGTPDAGWGTYRPVGLPALGYLALTVHNSVGSLRVVALCLTLFTLGVTYFVASRWTTPRRAVVVLLVLLSGIGFLRRVPEFLNDIGSTGLVLLAVFLVTRAQERPGSRALLALPLVVVPAFYLRYGTVANLLAVALAALVAYGPRAWAAQWRRLVGAGVLLLLGLVPHFLYAARATGSLLGVITWATSQANRSFFADGLLYYLLIFPYRLAGDLGALVMVAGLVALAAAVRRLAGRRARDEDRRCVFLGLSAVFAFVVLGCTSHGEARFVYLPVVLLTVLGVQAVAERCRGRSAPVLAGLAAMAALTVLGTAHVVAHGAMRGPSRLSESTVPVARSLATDRPCLLVSGYEPEMGWYSGCDAVTYAQYRERAVPPHVQVSLVLFDRGRLQPGPSALKALLDGRDVTTRVVPTDGPLGTARVLTLHP</sequence>
<evidence type="ECO:0000313" key="10">
    <source>
        <dbReference type="Proteomes" id="UP000638313"/>
    </source>
</evidence>
<comment type="subcellular location">
    <subcellularLocation>
        <location evidence="1">Cell membrane</location>
        <topology evidence="1">Multi-pass membrane protein</topology>
    </subcellularLocation>
</comment>
<evidence type="ECO:0000256" key="2">
    <source>
        <dbReference type="ARBA" id="ARBA00022475"/>
    </source>
</evidence>
<dbReference type="Proteomes" id="UP000638313">
    <property type="component" value="Unassembled WGS sequence"/>
</dbReference>
<dbReference type="GO" id="GO:0009103">
    <property type="term" value="P:lipopolysaccharide biosynthetic process"/>
    <property type="evidence" value="ECO:0007669"/>
    <property type="project" value="UniProtKB-ARBA"/>
</dbReference>
<proteinExistence type="predicted"/>
<reference evidence="9" key="1">
    <citation type="journal article" date="2014" name="Int. J. Syst. Evol. Microbiol.">
        <title>Complete genome sequence of Corynebacterium casei LMG S-19264T (=DSM 44701T), isolated from a smear-ripened cheese.</title>
        <authorList>
            <consortium name="US DOE Joint Genome Institute (JGI-PGF)"/>
            <person name="Walter F."/>
            <person name="Albersmeier A."/>
            <person name="Kalinowski J."/>
            <person name="Ruckert C."/>
        </authorList>
    </citation>
    <scope>NUCLEOTIDE SEQUENCE</scope>
    <source>
        <strain evidence="9">JCM 4059</strain>
    </source>
</reference>
<keyword evidence="10" id="KW-1185">Reference proteome</keyword>
<evidence type="ECO:0000256" key="1">
    <source>
        <dbReference type="ARBA" id="ARBA00004651"/>
    </source>
</evidence>
<evidence type="ECO:0000256" key="6">
    <source>
        <dbReference type="ARBA" id="ARBA00022989"/>
    </source>
</evidence>
<evidence type="ECO:0000256" key="4">
    <source>
        <dbReference type="ARBA" id="ARBA00022679"/>
    </source>
</evidence>
<feature type="transmembrane region" description="Helical" evidence="8">
    <location>
        <begin position="181"/>
        <end position="197"/>
    </location>
</feature>
<dbReference type="GO" id="GO:0016763">
    <property type="term" value="F:pentosyltransferase activity"/>
    <property type="evidence" value="ECO:0007669"/>
    <property type="project" value="TreeGrafter"/>
</dbReference>
<dbReference type="PANTHER" id="PTHR33908:SF11">
    <property type="entry name" value="MEMBRANE PROTEIN"/>
    <property type="match status" value="1"/>
</dbReference>
<feature type="transmembrane region" description="Helical" evidence="8">
    <location>
        <begin position="276"/>
        <end position="295"/>
    </location>
</feature>
<feature type="transmembrane region" description="Helical" evidence="8">
    <location>
        <begin position="391"/>
        <end position="408"/>
    </location>
</feature>
<name>A0A919AYB9_9ACTN</name>
<feature type="transmembrane region" description="Helical" evidence="8">
    <location>
        <begin position="368"/>
        <end position="385"/>
    </location>
</feature>
<feature type="transmembrane region" description="Helical" evidence="8">
    <location>
        <begin position="233"/>
        <end position="264"/>
    </location>
</feature>
<dbReference type="AlphaFoldDB" id="A0A919AYB9"/>
<feature type="transmembrane region" description="Helical" evidence="8">
    <location>
        <begin position="82"/>
        <end position="100"/>
    </location>
</feature>
<keyword evidence="2" id="KW-1003">Cell membrane</keyword>
<dbReference type="PANTHER" id="PTHR33908">
    <property type="entry name" value="MANNOSYLTRANSFERASE YKCB-RELATED"/>
    <property type="match status" value="1"/>
</dbReference>
<keyword evidence="3" id="KW-0328">Glycosyltransferase</keyword>
<feature type="transmembrane region" description="Helical" evidence="8">
    <location>
        <begin position="44"/>
        <end position="61"/>
    </location>
</feature>
<comment type="caution">
    <text evidence="9">The sequence shown here is derived from an EMBL/GenBank/DDBJ whole genome shotgun (WGS) entry which is preliminary data.</text>
</comment>
<dbReference type="RefSeq" id="WP_190127927.1">
    <property type="nucleotide sequence ID" value="NZ_BNBD01000001.1"/>
</dbReference>
<feature type="transmembrane region" description="Helical" evidence="8">
    <location>
        <begin position="420"/>
        <end position="442"/>
    </location>
</feature>